<evidence type="ECO:0000313" key="3">
    <source>
        <dbReference type="Proteomes" id="UP000002985"/>
    </source>
</evidence>
<dbReference type="Proteomes" id="UP000002985">
    <property type="component" value="Unassembled WGS sequence"/>
</dbReference>
<evidence type="ECO:0008006" key="4">
    <source>
        <dbReference type="Google" id="ProtNLM"/>
    </source>
</evidence>
<keyword evidence="1" id="KW-0812">Transmembrane</keyword>
<comment type="caution">
    <text evidence="2">The sequence shown here is derived from an EMBL/GenBank/DDBJ whole genome shotgun (WGS) entry which is preliminary data.</text>
</comment>
<reference evidence="2 3" key="1">
    <citation type="journal article" date="2012" name="FEBS Lett.">
        <title>Anammox organism KSU-1 expresses a NirK-type copper-containing nitrite reductase instead of a NirS-type with cytochrome cd1.</title>
        <authorList>
            <person name="Hira D."/>
            <person name="Toh H."/>
            <person name="Migita C.T."/>
            <person name="Okubo H."/>
            <person name="Nishiyama T."/>
            <person name="Hattori M."/>
            <person name="Furukawa K."/>
            <person name="Fujii T."/>
        </authorList>
    </citation>
    <scope>NUCLEOTIDE SEQUENCE [LARGE SCALE GENOMIC DNA]</scope>
</reference>
<proteinExistence type="predicted"/>
<keyword evidence="1" id="KW-1133">Transmembrane helix</keyword>
<dbReference type="EMBL" id="BAFH01000002">
    <property type="protein sequence ID" value="GAB60900.1"/>
    <property type="molecule type" value="Genomic_DNA"/>
</dbReference>
<dbReference type="AlphaFoldDB" id="I3IGQ5"/>
<feature type="transmembrane region" description="Helical" evidence="1">
    <location>
        <begin position="43"/>
        <end position="63"/>
    </location>
</feature>
<evidence type="ECO:0000256" key="1">
    <source>
        <dbReference type="SAM" id="Phobius"/>
    </source>
</evidence>
<protein>
    <recommendedName>
        <fullName evidence="4">ABC transporter permease</fullName>
    </recommendedName>
</protein>
<evidence type="ECO:0000313" key="2">
    <source>
        <dbReference type="EMBL" id="GAB60900.1"/>
    </source>
</evidence>
<accession>I3IGQ5</accession>
<gene>
    <name evidence="2" type="ORF">KSU1_B0043</name>
</gene>
<feature type="transmembrane region" description="Helical" evidence="1">
    <location>
        <begin position="20"/>
        <end position="37"/>
    </location>
</feature>
<organism evidence="2 3">
    <name type="scientific">Candidatus Jettenia caeni</name>
    <dbReference type="NCBI Taxonomy" id="247490"/>
    <lineage>
        <taxon>Bacteria</taxon>
        <taxon>Pseudomonadati</taxon>
        <taxon>Planctomycetota</taxon>
        <taxon>Candidatus Brocadiia</taxon>
        <taxon>Candidatus Brocadiales</taxon>
        <taxon>Candidatus Brocadiaceae</taxon>
        <taxon>Candidatus Jettenia</taxon>
    </lineage>
</organism>
<sequence>MYNTLTNMTKKQRESTAKYLYDISKGIALLAIIGNLLKDKWDIPTLIFGSLAALFTFIVAFILEGSINHE</sequence>
<keyword evidence="1" id="KW-0472">Membrane</keyword>
<name>I3IGQ5_9BACT</name>
<keyword evidence="3" id="KW-1185">Reference proteome</keyword>